<organism evidence="2 3">
    <name type="scientific">Rhodococcus chondri</name>
    <dbReference type="NCBI Taxonomy" id="3065941"/>
    <lineage>
        <taxon>Bacteria</taxon>
        <taxon>Bacillati</taxon>
        <taxon>Actinomycetota</taxon>
        <taxon>Actinomycetes</taxon>
        <taxon>Mycobacteriales</taxon>
        <taxon>Nocardiaceae</taxon>
        <taxon>Rhodococcus</taxon>
    </lineage>
</organism>
<accession>A0ABU7JU58</accession>
<name>A0ABU7JU58_9NOCA</name>
<dbReference type="EMBL" id="JAUZMZ010000088">
    <property type="protein sequence ID" value="MEE2033556.1"/>
    <property type="molecule type" value="Genomic_DNA"/>
</dbReference>
<evidence type="ECO:0000313" key="2">
    <source>
        <dbReference type="EMBL" id="MEE2033556.1"/>
    </source>
</evidence>
<dbReference type="Proteomes" id="UP001331936">
    <property type="component" value="Unassembled WGS sequence"/>
</dbReference>
<dbReference type="PANTHER" id="PTHR36933">
    <property type="entry name" value="SLL0788 PROTEIN"/>
    <property type="match status" value="1"/>
</dbReference>
<evidence type="ECO:0000259" key="1">
    <source>
        <dbReference type="Pfam" id="PF03713"/>
    </source>
</evidence>
<dbReference type="Pfam" id="PF03713">
    <property type="entry name" value="DUF305"/>
    <property type="match status" value="1"/>
</dbReference>
<dbReference type="PANTHER" id="PTHR36933:SF1">
    <property type="entry name" value="SLL0788 PROTEIN"/>
    <property type="match status" value="1"/>
</dbReference>
<comment type="caution">
    <text evidence="2">The sequence shown here is derived from an EMBL/GenBank/DDBJ whole genome shotgun (WGS) entry which is preliminary data.</text>
</comment>
<reference evidence="2 3" key="1">
    <citation type="submission" date="2023-08" db="EMBL/GenBank/DDBJ databases">
        <authorList>
            <person name="Girao M."/>
            <person name="Carvalho M.F."/>
        </authorList>
    </citation>
    <scope>NUCLEOTIDE SEQUENCE [LARGE SCALE GENOMIC DNA]</scope>
    <source>
        <strain evidence="2 3">CC-R104</strain>
    </source>
</reference>
<proteinExistence type="predicted"/>
<dbReference type="InterPro" id="IPR012347">
    <property type="entry name" value="Ferritin-like"/>
</dbReference>
<keyword evidence="3" id="KW-1185">Reference proteome</keyword>
<evidence type="ECO:0000313" key="3">
    <source>
        <dbReference type="Proteomes" id="UP001331936"/>
    </source>
</evidence>
<dbReference type="InterPro" id="IPR005183">
    <property type="entry name" value="DUF305_CopM-like"/>
</dbReference>
<sequence length="245" mass="25631">MAETGNTPAPAAPAAPAPGGWARLGRTLAVGVFALVVGVYLGIGASGLRGGHPDSPAQDSVEVGFAQDMSVHHSQAVEMSTMALTNATDPAVRTLAYDVLTTQQSQWGMMQGWLAVWDRPLQASGEPMTWMRAPEAGAETMPAMTEHAGSPPGPGMQGSRMPGMATPSELDTLRGTTGPAFDTLYLQLLLRHHQGGLPMARYAAANTTEQVVTTLARQITDTQQAESTAMEQLLTARGAAPLPMN</sequence>
<protein>
    <submittedName>
        <fullName evidence="2">DUF305 domain-containing protein</fullName>
    </submittedName>
</protein>
<feature type="domain" description="DUF305" evidence="1">
    <location>
        <begin position="62"/>
        <end position="234"/>
    </location>
</feature>
<dbReference type="RefSeq" id="WP_330152958.1">
    <property type="nucleotide sequence ID" value="NZ_JAUZMZ010000088.1"/>
</dbReference>
<dbReference type="Gene3D" id="1.20.1260.10">
    <property type="match status" value="1"/>
</dbReference>
<gene>
    <name evidence="2" type="ORF">Q8814_15755</name>
</gene>